<evidence type="ECO:0000313" key="3">
    <source>
        <dbReference type="Proteomes" id="UP000307999"/>
    </source>
</evidence>
<dbReference type="AlphaFoldDB" id="A0A4U1B849"/>
<keyword evidence="1" id="KW-0472">Membrane</keyword>
<proteinExistence type="predicted"/>
<name>A0A4U1B849_9GAMM</name>
<evidence type="ECO:0000313" key="2">
    <source>
        <dbReference type="EMBL" id="TKB46432.1"/>
    </source>
</evidence>
<keyword evidence="3" id="KW-1185">Reference proteome</keyword>
<feature type="transmembrane region" description="Helical" evidence="1">
    <location>
        <begin position="7"/>
        <end position="27"/>
    </location>
</feature>
<organism evidence="2 3">
    <name type="scientific">Thalassotalea mangrovi</name>
    <dbReference type="NCBI Taxonomy" id="2572245"/>
    <lineage>
        <taxon>Bacteria</taxon>
        <taxon>Pseudomonadati</taxon>
        <taxon>Pseudomonadota</taxon>
        <taxon>Gammaproteobacteria</taxon>
        <taxon>Alteromonadales</taxon>
        <taxon>Colwelliaceae</taxon>
        <taxon>Thalassotalea</taxon>
    </lineage>
</organism>
<reference evidence="2 3" key="1">
    <citation type="submission" date="2019-04" db="EMBL/GenBank/DDBJ databases">
        <title>Thalassotalea guangxiensis sp. nov., isolated from sediment of the coastal wetland.</title>
        <authorList>
            <person name="Zheng S."/>
            <person name="Zhang D."/>
        </authorList>
    </citation>
    <scope>NUCLEOTIDE SEQUENCE [LARGE SCALE GENOMIC DNA]</scope>
    <source>
        <strain evidence="2 3">ZS-4</strain>
    </source>
</reference>
<feature type="transmembrane region" description="Helical" evidence="1">
    <location>
        <begin position="39"/>
        <end position="56"/>
    </location>
</feature>
<comment type="caution">
    <text evidence="2">The sequence shown here is derived from an EMBL/GenBank/DDBJ whole genome shotgun (WGS) entry which is preliminary data.</text>
</comment>
<dbReference type="RefSeq" id="WP_136735005.1">
    <property type="nucleotide sequence ID" value="NZ_SWDB01000009.1"/>
</dbReference>
<keyword evidence="1" id="KW-0812">Transmembrane</keyword>
<gene>
    <name evidence="2" type="ORF">E8M12_05085</name>
</gene>
<keyword evidence="1" id="KW-1133">Transmembrane helix</keyword>
<protein>
    <submittedName>
        <fullName evidence="2">Uncharacterized protein</fullName>
    </submittedName>
</protein>
<dbReference type="EMBL" id="SWDB01000009">
    <property type="protein sequence ID" value="TKB46432.1"/>
    <property type="molecule type" value="Genomic_DNA"/>
</dbReference>
<accession>A0A4U1B849</accession>
<dbReference type="OrthoDB" id="8778884at2"/>
<dbReference type="Proteomes" id="UP000307999">
    <property type="component" value="Unassembled WGS sequence"/>
</dbReference>
<sequence>MPIKKWLFQYLIALPVIALLLSTIQYLKGRTIEYSVEFGILWAVISIGIFAVTRAYNYRKNIQCDLCNDLPTDKRTNGDM</sequence>
<evidence type="ECO:0000256" key="1">
    <source>
        <dbReference type="SAM" id="Phobius"/>
    </source>
</evidence>